<protein>
    <submittedName>
        <fullName evidence="2">Uncharacterized protein</fullName>
    </submittedName>
</protein>
<feature type="transmembrane region" description="Helical" evidence="1">
    <location>
        <begin position="133"/>
        <end position="150"/>
    </location>
</feature>
<feature type="transmembrane region" description="Helical" evidence="1">
    <location>
        <begin position="103"/>
        <end position="121"/>
    </location>
</feature>
<sequence length="200" mass="20762">MRPAVRPPESPELQARALEHLVYIRRTMEEAGSFTAVSGWAQVAIGATALLAAVLAHRQHTPSGWLAVWVVAAVVGAVIAAFGMIHKARAAQASLFAGPARRFGMSFVLPMAAGGLLTFAFDRFGLHRLLPGTWLLLFGTAVACGGAFSVRIVPVMGLCFMALGGLALFAAPGLGDALLAIGFGGLLIGFGMTIARRHGG</sequence>
<keyword evidence="1" id="KW-0472">Membrane</keyword>
<name>A0A538U8Q1_UNCEI</name>
<keyword evidence="1" id="KW-1133">Transmembrane helix</keyword>
<dbReference type="EMBL" id="VBPA01000068">
    <property type="protein sequence ID" value="TMQ72274.1"/>
    <property type="molecule type" value="Genomic_DNA"/>
</dbReference>
<dbReference type="AlphaFoldDB" id="A0A538U8Q1"/>
<gene>
    <name evidence="2" type="ORF">E6K80_03215</name>
</gene>
<proteinExistence type="predicted"/>
<accession>A0A538U8Q1</accession>
<evidence type="ECO:0000256" key="1">
    <source>
        <dbReference type="SAM" id="Phobius"/>
    </source>
</evidence>
<evidence type="ECO:0000313" key="2">
    <source>
        <dbReference type="EMBL" id="TMQ72274.1"/>
    </source>
</evidence>
<evidence type="ECO:0000313" key="3">
    <source>
        <dbReference type="Proteomes" id="UP000319836"/>
    </source>
</evidence>
<dbReference type="Proteomes" id="UP000319836">
    <property type="component" value="Unassembled WGS sequence"/>
</dbReference>
<reference evidence="2 3" key="1">
    <citation type="journal article" date="2019" name="Nat. Microbiol.">
        <title>Mediterranean grassland soil C-N compound turnover is dependent on rainfall and depth, and is mediated by genomically divergent microorganisms.</title>
        <authorList>
            <person name="Diamond S."/>
            <person name="Andeer P.F."/>
            <person name="Li Z."/>
            <person name="Crits-Christoph A."/>
            <person name="Burstein D."/>
            <person name="Anantharaman K."/>
            <person name="Lane K.R."/>
            <person name="Thomas B.C."/>
            <person name="Pan C."/>
            <person name="Northen T.R."/>
            <person name="Banfield J.F."/>
        </authorList>
    </citation>
    <scope>NUCLEOTIDE SEQUENCE [LARGE SCALE GENOMIC DNA]</scope>
    <source>
        <strain evidence="2">WS_10</strain>
    </source>
</reference>
<keyword evidence="1" id="KW-0812">Transmembrane</keyword>
<organism evidence="2 3">
    <name type="scientific">Eiseniibacteriota bacterium</name>
    <dbReference type="NCBI Taxonomy" id="2212470"/>
    <lineage>
        <taxon>Bacteria</taxon>
        <taxon>Candidatus Eiseniibacteriota</taxon>
    </lineage>
</organism>
<feature type="transmembrane region" description="Helical" evidence="1">
    <location>
        <begin position="34"/>
        <end position="57"/>
    </location>
</feature>
<comment type="caution">
    <text evidence="2">The sequence shown here is derived from an EMBL/GenBank/DDBJ whole genome shotgun (WGS) entry which is preliminary data.</text>
</comment>
<feature type="transmembrane region" description="Helical" evidence="1">
    <location>
        <begin position="63"/>
        <end position="82"/>
    </location>
</feature>
<feature type="transmembrane region" description="Helical" evidence="1">
    <location>
        <begin position="177"/>
        <end position="195"/>
    </location>
</feature>